<accession>A0ABQ5Z427</accession>
<gene>
    <name evidence="1" type="ORF">GCM10007915_26210</name>
</gene>
<organism evidence="1 2">
    <name type="scientific">Psychrobacter pacificensis</name>
    <dbReference type="NCBI Taxonomy" id="112002"/>
    <lineage>
        <taxon>Bacteria</taxon>
        <taxon>Pseudomonadati</taxon>
        <taxon>Pseudomonadota</taxon>
        <taxon>Gammaproteobacteria</taxon>
        <taxon>Moraxellales</taxon>
        <taxon>Moraxellaceae</taxon>
        <taxon>Psychrobacter</taxon>
    </lineage>
</organism>
<evidence type="ECO:0000313" key="1">
    <source>
        <dbReference type="EMBL" id="GLR30382.1"/>
    </source>
</evidence>
<comment type="caution">
    <text evidence="1">The sequence shown here is derived from an EMBL/GenBank/DDBJ whole genome shotgun (WGS) entry which is preliminary data.</text>
</comment>
<name>A0ABQ5Z427_9GAMM</name>
<sequence length="50" mass="5726">MTYARSLIKETIKGYVEILLEALDRLLVRQDDKSRNATSSVECKLQIQGQ</sequence>
<keyword evidence="2" id="KW-1185">Reference proteome</keyword>
<reference evidence="2" key="1">
    <citation type="journal article" date="2019" name="Int. J. Syst. Evol. Microbiol.">
        <title>The Global Catalogue of Microorganisms (GCM) 10K type strain sequencing project: providing services to taxonomists for standard genome sequencing and annotation.</title>
        <authorList>
            <consortium name="The Broad Institute Genomics Platform"/>
            <consortium name="The Broad Institute Genome Sequencing Center for Infectious Disease"/>
            <person name="Wu L."/>
            <person name="Ma J."/>
        </authorList>
    </citation>
    <scope>NUCLEOTIDE SEQUENCE [LARGE SCALE GENOMIC DNA]</scope>
    <source>
        <strain evidence="2">NBRC 103191</strain>
    </source>
</reference>
<dbReference type="EMBL" id="BSOK01000061">
    <property type="protein sequence ID" value="GLR30382.1"/>
    <property type="molecule type" value="Genomic_DNA"/>
</dbReference>
<evidence type="ECO:0000313" key="2">
    <source>
        <dbReference type="Proteomes" id="UP001156645"/>
    </source>
</evidence>
<dbReference type="Proteomes" id="UP001156645">
    <property type="component" value="Unassembled WGS sequence"/>
</dbReference>
<proteinExistence type="predicted"/>
<protein>
    <submittedName>
        <fullName evidence="1">Uncharacterized protein</fullName>
    </submittedName>
</protein>